<evidence type="ECO:0000313" key="4">
    <source>
        <dbReference type="Proteomes" id="UP000250443"/>
    </source>
</evidence>
<reference evidence="3 4" key="1">
    <citation type="submission" date="2018-06" db="EMBL/GenBank/DDBJ databases">
        <authorList>
            <consortium name="Pathogen Informatics"/>
            <person name="Doyle S."/>
        </authorList>
    </citation>
    <scope>NUCLEOTIDE SEQUENCE [LARGE SCALE GENOMIC DNA]</scope>
    <source>
        <strain evidence="3 4">NCTC11842</strain>
    </source>
</reference>
<dbReference type="PANTHER" id="PTHR13696:SF52">
    <property type="entry name" value="PARA FAMILY PROTEIN CT_582"/>
    <property type="match status" value="1"/>
</dbReference>
<dbReference type="GeneID" id="300268848"/>
<reference evidence="2 5" key="2">
    <citation type="submission" date="2020-10" db="EMBL/GenBank/DDBJ databases">
        <title>Genome sequences of Pseudomonas isolates.</title>
        <authorList>
            <person name="Wessels L."/>
            <person name="Reich F."/>
            <person name="Hammerl J."/>
        </authorList>
    </citation>
    <scope>NUCLEOTIDE SEQUENCE [LARGE SCALE GENOMIC DNA]</scope>
    <source>
        <strain evidence="2 5">20-MO00624-0</strain>
    </source>
</reference>
<dbReference type="CDD" id="cd02042">
    <property type="entry name" value="ParAB_family"/>
    <property type="match status" value="1"/>
</dbReference>
<dbReference type="EMBL" id="JADMCD010000012">
    <property type="protein sequence ID" value="MBF8642891.1"/>
    <property type="molecule type" value="Genomic_DNA"/>
</dbReference>
<evidence type="ECO:0000313" key="5">
    <source>
        <dbReference type="Proteomes" id="UP000626180"/>
    </source>
</evidence>
<proteinExistence type="predicted"/>
<dbReference type="AlphaFoldDB" id="A0A2X2CZF5"/>
<evidence type="ECO:0000259" key="1">
    <source>
        <dbReference type="Pfam" id="PF13614"/>
    </source>
</evidence>
<evidence type="ECO:0000313" key="2">
    <source>
        <dbReference type="EMBL" id="MBF8642891.1"/>
    </source>
</evidence>
<dbReference type="InterPro" id="IPR050678">
    <property type="entry name" value="DNA_Partitioning_ATPase"/>
</dbReference>
<dbReference type="Pfam" id="PF13614">
    <property type="entry name" value="AAA_31"/>
    <property type="match status" value="1"/>
</dbReference>
<protein>
    <submittedName>
        <fullName evidence="3">Cobyrinic acid ac-diamide synthase</fullName>
    </submittedName>
    <submittedName>
        <fullName evidence="2">ParA family protein</fullName>
    </submittedName>
</protein>
<dbReference type="PANTHER" id="PTHR13696">
    <property type="entry name" value="P-LOOP CONTAINING NUCLEOSIDE TRIPHOSPHATE HYDROLASE"/>
    <property type="match status" value="1"/>
</dbReference>
<sequence length="253" mass="28387">MIRAVFNKKGGVGKTSIACNLAAISAAEGFRTLLIDLDPQANSTHYLTGFIGDEIPAGIADFFKQTVSDSAKKAKASILETPFHNLSIITASRELEDIQMKLEAKYKIQKLGKYLEKLIDDYDRIYLDTPPALNFYSVSALIAADRCLIPFDCDTFSLNALRELFLDIEEIKEDFSDRLRVEGIVVNQFQANAGVPRALLGELEKTDMPIIPTYLMGSVKMKESHQQSKPLIHLDPGHKLTQQYKALFDWLER</sequence>
<dbReference type="Proteomes" id="UP000626180">
    <property type="component" value="Unassembled WGS sequence"/>
</dbReference>
<accession>A0A2X2CZF5</accession>
<evidence type="ECO:0000313" key="3">
    <source>
        <dbReference type="EMBL" id="SPZ13438.1"/>
    </source>
</evidence>
<dbReference type="SUPFAM" id="SSF52540">
    <property type="entry name" value="P-loop containing nucleoside triphosphate hydrolases"/>
    <property type="match status" value="1"/>
</dbReference>
<dbReference type="RefSeq" id="WP_010798654.1">
    <property type="nucleotide sequence ID" value="NZ_CP069263.1"/>
</dbReference>
<dbReference type="InterPro" id="IPR027417">
    <property type="entry name" value="P-loop_NTPase"/>
</dbReference>
<feature type="domain" description="AAA" evidence="1">
    <location>
        <begin position="4"/>
        <end position="180"/>
    </location>
</feature>
<keyword evidence="5" id="KW-1185">Reference proteome</keyword>
<dbReference type="Gene3D" id="3.40.50.300">
    <property type="entry name" value="P-loop containing nucleotide triphosphate hydrolases"/>
    <property type="match status" value="1"/>
</dbReference>
<gene>
    <name evidence="3" type="primary">soj_5</name>
    <name evidence="2" type="ORF">IRZ65_19675</name>
    <name evidence="3" type="ORF">NCTC11842_05180</name>
</gene>
<dbReference type="Proteomes" id="UP000250443">
    <property type="component" value="Unassembled WGS sequence"/>
</dbReference>
<name>A0A2X2CZF5_PSELU</name>
<dbReference type="InterPro" id="IPR025669">
    <property type="entry name" value="AAA_dom"/>
</dbReference>
<organism evidence="3 4">
    <name type="scientific">Pseudomonas luteola</name>
    <dbReference type="NCBI Taxonomy" id="47886"/>
    <lineage>
        <taxon>Bacteria</taxon>
        <taxon>Pseudomonadati</taxon>
        <taxon>Pseudomonadota</taxon>
        <taxon>Gammaproteobacteria</taxon>
        <taxon>Pseudomonadales</taxon>
        <taxon>Pseudomonadaceae</taxon>
        <taxon>Pseudomonas</taxon>
    </lineage>
</organism>
<dbReference type="EMBL" id="UAUF01000014">
    <property type="protein sequence ID" value="SPZ13438.1"/>
    <property type="molecule type" value="Genomic_DNA"/>
</dbReference>